<dbReference type="InterPro" id="IPR016024">
    <property type="entry name" value="ARM-type_fold"/>
</dbReference>
<feature type="transmembrane region" description="Helical" evidence="3">
    <location>
        <begin position="437"/>
        <end position="459"/>
    </location>
</feature>
<evidence type="ECO:0000256" key="3">
    <source>
        <dbReference type="SAM" id="Phobius"/>
    </source>
</evidence>
<keyword evidence="3" id="KW-0812">Transmembrane</keyword>
<feature type="coiled-coil region" evidence="2">
    <location>
        <begin position="14"/>
        <end position="41"/>
    </location>
</feature>
<evidence type="ECO:0000313" key="5">
    <source>
        <dbReference type="EMBL" id="MDT0112551.1"/>
    </source>
</evidence>
<feature type="transmembrane region" description="Helical" evidence="3">
    <location>
        <begin position="812"/>
        <end position="832"/>
    </location>
</feature>
<proteinExistence type="predicted"/>
<feature type="transmembrane region" description="Helical" evidence="3">
    <location>
        <begin position="642"/>
        <end position="664"/>
    </location>
</feature>
<feature type="transmembrane region" description="Helical" evidence="3">
    <location>
        <begin position="743"/>
        <end position="762"/>
    </location>
</feature>
<name>A0ABU2IIR3_9LIST</name>
<evidence type="ECO:0000313" key="6">
    <source>
        <dbReference type="Proteomes" id="UP001252688"/>
    </source>
</evidence>
<keyword evidence="3" id="KW-1133">Transmembrane helix</keyword>
<comment type="caution">
    <text evidence="5">The sequence shown here is derived from an EMBL/GenBank/DDBJ whole genome shotgun (WGS) entry which is preliminary data.</text>
</comment>
<feature type="transmembrane region" description="Helical" evidence="3">
    <location>
        <begin position="906"/>
        <end position="931"/>
    </location>
</feature>
<organism evidence="5 6">
    <name type="scientific">Listeria cossartiae subsp. cayugensis</name>
    <dbReference type="NCBI Taxonomy" id="2713505"/>
    <lineage>
        <taxon>Bacteria</taxon>
        <taxon>Bacillati</taxon>
        <taxon>Bacillota</taxon>
        <taxon>Bacilli</taxon>
        <taxon>Bacillales</taxon>
        <taxon>Listeriaceae</taxon>
        <taxon>Listeria</taxon>
        <taxon>Listeria cossartiae</taxon>
    </lineage>
</organism>
<dbReference type="PANTHER" id="PTHR37813:SF1">
    <property type="entry name" value="FELS-2 PROPHAGE PROTEIN"/>
    <property type="match status" value="1"/>
</dbReference>
<dbReference type="RefSeq" id="WP_311177945.1">
    <property type="nucleotide sequence ID" value="NZ_JASAZZ010000001.1"/>
</dbReference>
<dbReference type="EMBL" id="JASBAM010000001">
    <property type="protein sequence ID" value="MDT0112551.1"/>
    <property type="molecule type" value="Genomic_DNA"/>
</dbReference>
<feature type="transmembrane region" description="Helical" evidence="3">
    <location>
        <begin position="783"/>
        <end position="806"/>
    </location>
</feature>
<evidence type="ECO:0000259" key="4">
    <source>
        <dbReference type="Pfam" id="PF10145"/>
    </source>
</evidence>
<feature type="domain" description="Phage tail tape measure protein" evidence="4">
    <location>
        <begin position="111"/>
        <end position="310"/>
    </location>
</feature>
<protein>
    <submittedName>
        <fullName evidence="5">Phage tail tape measure protein</fullName>
    </submittedName>
</protein>
<dbReference type="Proteomes" id="UP001252688">
    <property type="component" value="Unassembled WGS sequence"/>
</dbReference>
<dbReference type="Pfam" id="PF10145">
    <property type="entry name" value="PhageMin_Tail"/>
    <property type="match status" value="1"/>
</dbReference>
<sequence length="1271" mass="133285">MSNYDILVKIGADVTAMSKAVKQAQDELDKLNEAIEKTKKKTTSQMELTGRSIMNAGALMTATFAAASAGLIKGIGASVGAAAKFETAWAGVEKTVDGNTQQMKALQRELLSVTKAMPQSTTEIFAVAEAAGQLGIERKNIASFTKTMLDLGVSTNMSSEEAATALARLANITQMPQKNFDRLGATIVDLGNHFATTEKEITEMGLRLAGQGKQVGMTEAQIMSLATAMSSVGINAEAGGTAMTMVMKKINNAVDTGGQKLDGFAKLAGMSAQEFQKAWKDDAATALDAVIHGLSKSGKEGENLTAILSDLGIKGIRESDAMLRLAGNADLLTKALDVGNKAWNDNTALLAEANKRYKTFDSQVAISKKVMAEFGRAIGTPLKDVLGSLLQGINKVVIAVTNFINRFNEANPTMAKILAVLTLVVTGLTILGTAFGIVLTAVGAFMVAAGPMLPLLIKLKTAFIALRGSTTLLGASLRMLFGPIGIIISILAVLGTIFYALYKDNESFRNAVNATVAVLKGGFLVALNAVKTALQVTGEFFAKIGAILKESFLKALADSNSQLSKFISFCQQVGAALKSAFGATIEFTVSLFKKLSEILGVTFSGAASGAVSLLEKFGGAFGAVGGVVSLFVGIISKVGLALLGITGPLGIGISLLISFISAWAKTGDFSANGITQVFDDLSKSIESVSQYLNENLPKFIDLGGKMLLNLINGITNAIPKIVDVVSKIIETYTNTMSSMLPKIITLGIKLLTSLIEGIVAALPKIISAITLILDTYISTVSSLLPMIIDAGLKILMALIGGIVSALPKIADAAISIVMGLIKVVVGALPMLLGAGIKILMALVNGIVSALPSIALAIVQIVTAVVDALVGALPMLIDAGIQILMALIDGILLILPQLVMAAIDLIIAIVSALIDNLNLIIDAGIQLIMALIDGLIQILPQLIDAAITLLMAIIDALIENLPKLVDAGVTLILALIDGLIKVLPQLVMAAVTLAIELIKALVEYGPQISAAGRKLVGELIKGLGNMLWKLLAAGGDLIKKLLIKFAEYHIKMIEKGSEMIRKFIDGIQNKAADLGNKAKELGKKAVDSIKDGFAKIADVGSDLIKGLWNGISDMAGWIKSKIQGFGEGILNSLKDFFGIHSPSRLMRDQIGKFIPAGIVVGIESELGSLRAASKEMVDAATPDLNAISTDLSQDMSGSLSGAVSASVNSSNPDQTWQDTLSARIDALGDRISEMSVNIDGKRAGAIMRPHISEAEAKEQRRQFKAKGLNFSN</sequence>
<keyword evidence="3" id="KW-0472">Membrane</keyword>
<evidence type="ECO:0000256" key="1">
    <source>
        <dbReference type="ARBA" id="ARBA00022612"/>
    </source>
</evidence>
<dbReference type="PANTHER" id="PTHR37813">
    <property type="entry name" value="FELS-2 PROPHAGE PROTEIN"/>
    <property type="match status" value="1"/>
</dbReference>
<feature type="transmembrane region" description="Helical" evidence="3">
    <location>
        <begin position="839"/>
        <end position="865"/>
    </location>
</feature>
<feature type="transmembrane region" description="Helical" evidence="3">
    <location>
        <begin position="413"/>
        <end position="431"/>
    </location>
</feature>
<feature type="transmembrane region" description="Helical" evidence="3">
    <location>
        <begin position="617"/>
        <end position="635"/>
    </location>
</feature>
<dbReference type="NCBIfam" id="TIGR01760">
    <property type="entry name" value="tape_meas_TP901"/>
    <property type="match status" value="1"/>
</dbReference>
<feature type="transmembrane region" description="Helical" evidence="3">
    <location>
        <begin position="480"/>
        <end position="502"/>
    </location>
</feature>
<evidence type="ECO:0000256" key="2">
    <source>
        <dbReference type="SAM" id="Coils"/>
    </source>
</evidence>
<keyword evidence="1" id="KW-1188">Viral release from host cell</keyword>
<keyword evidence="2" id="KW-0175">Coiled coil</keyword>
<reference evidence="5 6" key="1">
    <citation type="submission" date="2023-05" db="EMBL/GenBank/DDBJ databases">
        <title>A Combination of Whole Genome Sequencing and Metagenomics Reveals Diversity of Listeria spp. in Soil Collected from the Nantahala National Forest.</title>
        <authorList>
            <person name="Wang J."/>
            <person name="Schamp C.N."/>
            <person name="Hudson L.K."/>
            <person name="Chaggar H.K."/>
            <person name="Bryan D.W."/>
            <person name="Radosevich M."/>
            <person name="Denes T.G."/>
        </authorList>
    </citation>
    <scope>NUCLEOTIDE SEQUENCE [LARGE SCALE GENOMIC DNA]</scope>
    <source>
        <strain evidence="5 6">UTK S2-0002</strain>
    </source>
</reference>
<gene>
    <name evidence="5" type="ORF">QJV37_00245</name>
</gene>
<accession>A0ABU2IIR3</accession>
<dbReference type="InterPro" id="IPR010090">
    <property type="entry name" value="Phage_tape_meas"/>
</dbReference>
<feature type="transmembrane region" description="Helical" evidence="3">
    <location>
        <begin position="871"/>
        <end position="894"/>
    </location>
</feature>
<dbReference type="SUPFAM" id="SSF48371">
    <property type="entry name" value="ARM repeat"/>
    <property type="match status" value="1"/>
</dbReference>
<keyword evidence="6" id="KW-1185">Reference proteome</keyword>